<reference evidence="6 7" key="1">
    <citation type="submission" date="2024-06" db="EMBL/GenBank/DDBJ databases">
        <title>The Natural Products Discovery Center: Release of the First 8490 Sequenced Strains for Exploring Actinobacteria Biosynthetic Diversity.</title>
        <authorList>
            <person name="Kalkreuter E."/>
            <person name="Kautsar S.A."/>
            <person name="Yang D."/>
            <person name="Bader C.D."/>
            <person name="Teijaro C.N."/>
            <person name="Fluegel L."/>
            <person name="Davis C.M."/>
            <person name="Simpson J.R."/>
            <person name="Lauterbach L."/>
            <person name="Steele A.D."/>
            <person name="Gui C."/>
            <person name="Meng S."/>
            <person name="Li G."/>
            <person name="Viehrig K."/>
            <person name="Ye F."/>
            <person name="Su P."/>
            <person name="Kiefer A.F."/>
            <person name="Nichols A."/>
            <person name="Cepeda A.J."/>
            <person name="Yan W."/>
            <person name="Fan B."/>
            <person name="Jiang Y."/>
            <person name="Adhikari A."/>
            <person name="Zheng C.-J."/>
            <person name="Schuster L."/>
            <person name="Cowan T.M."/>
            <person name="Smanski M.J."/>
            <person name="Chevrette M.G."/>
            <person name="De Carvalho L.P.S."/>
            <person name="Shen B."/>
        </authorList>
    </citation>
    <scope>NUCLEOTIDE SEQUENCE [LARGE SCALE GENOMIC DNA]</scope>
    <source>
        <strain evidence="6 7">NPDC006434</strain>
    </source>
</reference>
<evidence type="ECO:0000259" key="5">
    <source>
        <dbReference type="Pfam" id="PF01478"/>
    </source>
</evidence>
<feature type="transmembrane region" description="Helical" evidence="4">
    <location>
        <begin position="283"/>
        <end position="304"/>
    </location>
</feature>
<feature type="transmembrane region" description="Helical" evidence="4">
    <location>
        <begin position="210"/>
        <end position="229"/>
    </location>
</feature>
<evidence type="ECO:0000313" key="7">
    <source>
        <dbReference type="Proteomes" id="UP001550210"/>
    </source>
</evidence>
<dbReference type="EMBL" id="JBEXPZ010000012">
    <property type="protein sequence ID" value="MET9845064.1"/>
    <property type="molecule type" value="Genomic_DNA"/>
</dbReference>
<evidence type="ECO:0000313" key="6">
    <source>
        <dbReference type="EMBL" id="MET9845064.1"/>
    </source>
</evidence>
<evidence type="ECO:0000256" key="4">
    <source>
        <dbReference type="SAM" id="Phobius"/>
    </source>
</evidence>
<dbReference type="Gene3D" id="1.20.120.1220">
    <property type="match status" value="1"/>
</dbReference>
<proteinExistence type="inferred from homology"/>
<organism evidence="6 7">
    <name type="scientific">Streptomyces ossamyceticus</name>
    <dbReference type="NCBI Taxonomy" id="249581"/>
    <lineage>
        <taxon>Bacteria</taxon>
        <taxon>Bacillati</taxon>
        <taxon>Actinomycetota</taxon>
        <taxon>Actinomycetes</taxon>
        <taxon>Kitasatosporales</taxon>
        <taxon>Streptomycetaceae</taxon>
        <taxon>Streptomyces</taxon>
    </lineage>
</organism>
<dbReference type="Pfam" id="PF01478">
    <property type="entry name" value="Peptidase_A24"/>
    <property type="match status" value="1"/>
</dbReference>
<dbReference type="Proteomes" id="UP001550210">
    <property type="component" value="Unassembled WGS sequence"/>
</dbReference>
<feature type="region of interest" description="Disordered" evidence="3">
    <location>
        <begin position="68"/>
        <end position="126"/>
    </location>
</feature>
<feature type="domain" description="Prepilin type IV endopeptidase peptidase" evidence="5">
    <location>
        <begin position="159"/>
        <end position="269"/>
    </location>
</feature>
<accession>A0ABV2UU35</accession>
<evidence type="ECO:0000256" key="3">
    <source>
        <dbReference type="SAM" id="MobiDB-lite"/>
    </source>
</evidence>
<sequence length="305" mass="31084">MDPDLWLIALTAVAALWGAAAGALLPRPAYRFAVDEDSPWQTTCPTGHPLTGPAHGWLGRARCKAPAPATAHTASPATAIPDSTAAATAPPDSPASAPAPSDSTTPAPTLPGPTPPTPTPPTPCTYGPSTPTVSLLTALVCATLALATGVRPELAVWLLLAPLGVLLVLIDLKVQRLPDPLTLPFAALALLLLGGAALTPEHAGEWRTAAWGALTLGGAYFLLFLIRPLALGFGDVKLAVGLGAVLGWYGWGALYVGTFAGALVGSVWTVVQAVRGRAARRQLVALGPFMIAGAYLGLLLEAYAA</sequence>
<dbReference type="PANTHER" id="PTHR30487:SF0">
    <property type="entry name" value="PREPILIN LEADER PEPTIDASE_N-METHYLTRANSFERASE-RELATED"/>
    <property type="match status" value="1"/>
</dbReference>
<keyword evidence="6" id="KW-0378">Hydrolase</keyword>
<evidence type="ECO:0000256" key="1">
    <source>
        <dbReference type="ARBA" id="ARBA00005801"/>
    </source>
</evidence>
<feature type="transmembrane region" description="Helical" evidence="4">
    <location>
        <begin position="249"/>
        <end position="271"/>
    </location>
</feature>
<dbReference type="InterPro" id="IPR000045">
    <property type="entry name" value="Prepilin_IV_endopep_pep"/>
</dbReference>
<comment type="similarity">
    <text evidence="1 2">Belongs to the peptidase A24 family.</text>
</comment>
<feature type="compositionally biased region" description="Low complexity" evidence="3">
    <location>
        <begin position="68"/>
        <end position="107"/>
    </location>
</feature>
<keyword evidence="4" id="KW-0472">Membrane</keyword>
<keyword evidence="7" id="KW-1185">Reference proteome</keyword>
<evidence type="ECO:0000256" key="2">
    <source>
        <dbReference type="RuleBase" id="RU003793"/>
    </source>
</evidence>
<dbReference type="RefSeq" id="WP_355395838.1">
    <property type="nucleotide sequence ID" value="NZ_JBEGHN010000008.1"/>
</dbReference>
<gene>
    <name evidence="6" type="ORF">ABZZ21_10865</name>
</gene>
<dbReference type="InterPro" id="IPR050882">
    <property type="entry name" value="Prepilin_peptidase/N-MTase"/>
</dbReference>
<feature type="compositionally biased region" description="Pro residues" evidence="3">
    <location>
        <begin position="108"/>
        <end position="123"/>
    </location>
</feature>
<protein>
    <submittedName>
        <fullName evidence="6">A24 family peptidase</fullName>
        <ecNumber evidence="6">3.4.23.-</ecNumber>
    </submittedName>
</protein>
<dbReference type="InterPro" id="IPR014032">
    <property type="entry name" value="Peptidase_A24A_bac"/>
</dbReference>
<dbReference type="EC" id="3.4.23.-" evidence="6"/>
<feature type="transmembrane region" description="Helical" evidence="4">
    <location>
        <begin position="180"/>
        <end position="198"/>
    </location>
</feature>
<keyword evidence="4" id="KW-0812">Transmembrane</keyword>
<dbReference type="PRINTS" id="PR00864">
    <property type="entry name" value="PREPILNPTASE"/>
</dbReference>
<name>A0ABV2UU35_9ACTN</name>
<keyword evidence="4" id="KW-1133">Transmembrane helix</keyword>
<dbReference type="GO" id="GO:0016787">
    <property type="term" value="F:hydrolase activity"/>
    <property type="evidence" value="ECO:0007669"/>
    <property type="project" value="UniProtKB-KW"/>
</dbReference>
<comment type="caution">
    <text evidence="6">The sequence shown here is derived from an EMBL/GenBank/DDBJ whole genome shotgun (WGS) entry which is preliminary data.</text>
</comment>
<feature type="transmembrane region" description="Helical" evidence="4">
    <location>
        <begin position="154"/>
        <end position="174"/>
    </location>
</feature>
<dbReference type="PANTHER" id="PTHR30487">
    <property type="entry name" value="TYPE 4 PREPILIN-LIKE PROTEINS LEADER PEPTIDE-PROCESSING ENZYME"/>
    <property type="match status" value="1"/>
</dbReference>